<keyword evidence="1" id="KW-0472">Membrane</keyword>
<dbReference type="Pfam" id="PF00990">
    <property type="entry name" value="GGDEF"/>
    <property type="match status" value="1"/>
</dbReference>
<dbReference type="InterPro" id="IPR029787">
    <property type="entry name" value="Nucleotide_cyclase"/>
</dbReference>
<dbReference type="InterPro" id="IPR043128">
    <property type="entry name" value="Rev_trsase/Diguanyl_cyclase"/>
</dbReference>
<dbReference type="Gene3D" id="3.30.70.270">
    <property type="match status" value="1"/>
</dbReference>
<sequence length="497" mass="56448">MHKRSLKQLTFRYVLVMLSLIISFSLISFISIKKLLDENQQQKQLESLKIKAYNISVRLNFYREIMKGLSQEEKTKEIIVFGTNNEAQLWAKNIQPLIPDSISVALFNEDGIILGRKEDFRVGELCYADLHNFLVGINFKKPAIHRNVPAYAHFDLLYNVISEGDIVGVLFASIKLSVLQNLLNELTEKNQHLKLISGDEELIVDANYHINKKTTNRKKYHIYKIPIANSDWYLEAHVEKPELTSVLIFITLINTLLFVLLSIILYIFSNRLISTFSSDFSTINEMLTDLKNHKMNTDSIHSKLNETENIINDIKEIAEDISEAQEQLVTFSQCDDLTGLLNRRGFYNEAMRGIDLANRDIESTLVLLDLDYFKQINDNLGHKAGDEMLEILAACIKSSSRTVDIAGRLGGDEFSVVLVKCNIENAFLWYEKLSTEFTKQQNKFDFSDNTKPCSLSAGCTKIKKDDADISFAISRADDALYAAKAAGRANIKGSLSD</sequence>
<protein>
    <submittedName>
        <fullName evidence="3">Diguanylate cyclase/phosphodiesterase (GGDEF &amp; EAL domains) with PAS/PAC sensor(S)</fullName>
    </submittedName>
</protein>
<dbReference type="NCBIfam" id="TIGR00254">
    <property type="entry name" value="GGDEF"/>
    <property type="match status" value="1"/>
</dbReference>
<evidence type="ECO:0000313" key="3">
    <source>
        <dbReference type="EMBL" id="VAW58384.1"/>
    </source>
</evidence>
<dbReference type="PROSITE" id="PS50887">
    <property type="entry name" value="GGDEF"/>
    <property type="match status" value="1"/>
</dbReference>
<dbReference type="AlphaFoldDB" id="A0A3B0XQE5"/>
<dbReference type="InterPro" id="IPR050469">
    <property type="entry name" value="Diguanylate_Cyclase"/>
</dbReference>
<evidence type="ECO:0000259" key="2">
    <source>
        <dbReference type="PROSITE" id="PS50887"/>
    </source>
</evidence>
<dbReference type="GO" id="GO:0052621">
    <property type="term" value="F:diguanylate cyclase activity"/>
    <property type="evidence" value="ECO:0007669"/>
    <property type="project" value="TreeGrafter"/>
</dbReference>
<reference evidence="3" key="1">
    <citation type="submission" date="2018-06" db="EMBL/GenBank/DDBJ databases">
        <authorList>
            <person name="Zhirakovskaya E."/>
        </authorList>
    </citation>
    <scope>NUCLEOTIDE SEQUENCE</scope>
</reference>
<feature type="transmembrane region" description="Helical" evidence="1">
    <location>
        <begin position="246"/>
        <end position="268"/>
    </location>
</feature>
<dbReference type="EMBL" id="UOFH01000008">
    <property type="protein sequence ID" value="VAW58384.1"/>
    <property type="molecule type" value="Genomic_DNA"/>
</dbReference>
<name>A0A3B0XQE5_9ZZZZ</name>
<dbReference type="InterPro" id="IPR000160">
    <property type="entry name" value="GGDEF_dom"/>
</dbReference>
<keyword evidence="1" id="KW-0812">Transmembrane</keyword>
<gene>
    <name evidence="3" type="ORF">MNBD_GAMMA08-395</name>
</gene>
<dbReference type="CDD" id="cd01949">
    <property type="entry name" value="GGDEF"/>
    <property type="match status" value="1"/>
</dbReference>
<accession>A0A3B0XQE5</accession>
<dbReference type="SMART" id="SM00267">
    <property type="entry name" value="GGDEF"/>
    <property type="match status" value="1"/>
</dbReference>
<keyword evidence="1" id="KW-1133">Transmembrane helix</keyword>
<dbReference type="PANTHER" id="PTHR45138:SF9">
    <property type="entry name" value="DIGUANYLATE CYCLASE DGCM-RELATED"/>
    <property type="match status" value="1"/>
</dbReference>
<dbReference type="PANTHER" id="PTHR45138">
    <property type="entry name" value="REGULATORY COMPONENTS OF SENSORY TRANSDUCTION SYSTEM"/>
    <property type="match status" value="1"/>
</dbReference>
<proteinExistence type="predicted"/>
<feature type="transmembrane region" description="Helical" evidence="1">
    <location>
        <begin position="12"/>
        <end position="32"/>
    </location>
</feature>
<organism evidence="3">
    <name type="scientific">hydrothermal vent metagenome</name>
    <dbReference type="NCBI Taxonomy" id="652676"/>
    <lineage>
        <taxon>unclassified sequences</taxon>
        <taxon>metagenomes</taxon>
        <taxon>ecological metagenomes</taxon>
    </lineage>
</organism>
<dbReference type="SUPFAM" id="SSF55073">
    <property type="entry name" value="Nucleotide cyclase"/>
    <property type="match status" value="1"/>
</dbReference>
<feature type="domain" description="GGDEF" evidence="2">
    <location>
        <begin position="361"/>
        <end position="496"/>
    </location>
</feature>
<evidence type="ECO:0000256" key="1">
    <source>
        <dbReference type="SAM" id="Phobius"/>
    </source>
</evidence>